<comment type="caution">
    <text evidence="1">The sequence shown here is derived from an EMBL/GenBank/DDBJ whole genome shotgun (WGS) entry which is preliminary data.</text>
</comment>
<reference evidence="1 2" key="1">
    <citation type="submission" date="2019-09" db="EMBL/GenBank/DDBJ databases">
        <title>NBRP : Genome information of microbial organism related human and environment.</title>
        <authorList>
            <person name="Hattori M."/>
            <person name="Oshima K."/>
            <person name="Inaba H."/>
            <person name="Suda W."/>
            <person name="Sakamoto M."/>
            <person name="Iino T."/>
            <person name="Kitahara M."/>
            <person name="Oshida Y."/>
            <person name="Iida T."/>
            <person name="Kudo T."/>
            <person name="Itoh T."/>
            <person name="Ohkuma M."/>
        </authorList>
    </citation>
    <scope>NUCLEOTIDE SEQUENCE [LARGE SCALE GENOMIC DNA]</scope>
    <source>
        <strain evidence="1 2">Q-1</strain>
    </source>
</reference>
<protein>
    <submittedName>
        <fullName evidence="1">Uncharacterized protein</fullName>
    </submittedName>
</protein>
<keyword evidence="2" id="KW-1185">Reference proteome</keyword>
<accession>A0A5A7N7J0</accession>
<dbReference type="Proteomes" id="UP000324996">
    <property type="component" value="Unassembled WGS sequence"/>
</dbReference>
<name>A0A5A7N7J0_9PROT</name>
<dbReference type="AlphaFoldDB" id="A0A5A7N7J0"/>
<sequence length="59" mass="6565">MAAIRQALRDEAIPYMKDLNRLTDEKALPFMAHDCYGPDGPGLVPADARFRHVYKGFGG</sequence>
<gene>
    <name evidence="1" type="ORF">JCM17846_19740</name>
</gene>
<evidence type="ECO:0000313" key="1">
    <source>
        <dbReference type="EMBL" id="GER04292.1"/>
    </source>
</evidence>
<organism evidence="1 2">
    <name type="scientific">Iodidimonas nitroreducens</name>
    <dbReference type="NCBI Taxonomy" id="1236968"/>
    <lineage>
        <taxon>Bacteria</taxon>
        <taxon>Pseudomonadati</taxon>
        <taxon>Pseudomonadota</taxon>
        <taxon>Alphaproteobacteria</taxon>
        <taxon>Iodidimonadales</taxon>
        <taxon>Iodidimonadaceae</taxon>
        <taxon>Iodidimonas</taxon>
    </lineage>
</organism>
<dbReference type="EMBL" id="BKCN01000009">
    <property type="protein sequence ID" value="GER04292.1"/>
    <property type="molecule type" value="Genomic_DNA"/>
</dbReference>
<evidence type="ECO:0000313" key="2">
    <source>
        <dbReference type="Proteomes" id="UP000324996"/>
    </source>
</evidence>
<proteinExistence type="predicted"/>